<accession>A0A4V5UV45</accession>
<gene>
    <name evidence="2" type="ORF">FC093_01055</name>
</gene>
<evidence type="ECO:0000313" key="3">
    <source>
        <dbReference type="Proteomes" id="UP000305848"/>
    </source>
</evidence>
<reference evidence="2 3" key="1">
    <citation type="submission" date="2019-05" db="EMBL/GenBank/DDBJ databases">
        <title>Panacibacter sp. strain 17mud1-8 Genome sequencing and assembly.</title>
        <authorList>
            <person name="Chhetri G."/>
        </authorList>
    </citation>
    <scope>NUCLEOTIDE SEQUENCE [LARGE SCALE GENOMIC DNA]</scope>
    <source>
        <strain evidence="2 3">17mud1-8</strain>
    </source>
</reference>
<name>A0A4V5UV45_9BACT</name>
<comment type="caution">
    <text evidence="2">The sequence shown here is derived from an EMBL/GenBank/DDBJ whole genome shotgun (WGS) entry which is preliminary data.</text>
</comment>
<dbReference type="OrthoDB" id="211588at2"/>
<dbReference type="PANTHER" id="PTHR33321:SF12">
    <property type="entry name" value="PLANT BASIC SECRETORY PROTEIN (BSP) FAMILY PROTEIN"/>
    <property type="match status" value="1"/>
</dbReference>
<dbReference type="InterPro" id="IPR007541">
    <property type="entry name" value="Uncharacterised_BSP"/>
</dbReference>
<sequence length="239" mass="27296">MKNQKVSFLLLCILLAAVISSSAQDTAKEYKTISTNSITKGKYTLLFINKDTALDATVKQRLIDAFFAVYPKESDMYNPNTAKKVTFIIDPAYDGVAATSGDIVRFNPEWFHKHPGDIDVVTHEVMHIVQAYPDDAGPGWITEGIADYVRYKMGVDNAGANWKLTEYNAKQNYDNSYRITARFFVWIEQNHDKDFVKQLDAAMRSKTYTDDFAREHTGKTFSELWEEYTKNAAITRVDR</sequence>
<dbReference type="EMBL" id="SZQL01000001">
    <property type="protein sequence ID" value="TKK71643.1"/>
    <property type="molecule type" value="Genomic_DNA"/>
</dbReference>
<keyword evidence="3" id="KW-1185">Reference proteome</keyword>
<protein>
    <submittedName>
        <fullName evidence="2">Secretory protein</fullName>
    </submittedName>
</protein>
<dbReference type="RefSeq" id="WP_137259883.1">
    <property type="nucleotide sequence ID" value="NZ_SZQL01000001.1"/>
</dbReference>
<evidence type="ECO:0000256" key="1">
    <source>
        <dbReference type="SAM" id="SignalP"/>
    </source>
</evidence>
<organism evidence="2 3">
    <name type="scientific">Ilyomonas limi</name>
    <dbReference type="NCBI Taxonomy" id="2575867"/>
    <lineage>
        <taxon>Bacteria</taxon>
        <taxon>Pseudomonadati</taxon>
        <taxon>Bacteroidota</taxon>
        <taxon>Chitinophagia</taxon>
        <taxon>Chitinophagales</taxon>
        <taxon>Chitinophagaceae</taxon>
        <taxon>Ilyomonas</taxon>
    </lineage>
</organism>
<proteinExistence type="predicted"/>
<dbReference type="Pfam" id="PF04450">
    <property type="entry name" value="BSP"/>
    <property type="match status" value="1"/>
</dbReference>
<keyword evidence="1" id="KW-0732">Signal</keyword>
<dbReference type="Proteomes" id="UP000305848">
    <property type="component" value="Unassembled WGS sequence"/>
</dbReference>
<feature type="chain" id="PRO_5020840624" evidence="1">
    <location>
        <begin position="24"/>
        <end position="239"/>
    </location>
</feature>
<evidence type="ECO:0000313" key="2">
    <source>
        <dbReference type="EMBL" id="TKK71643.1"/>
    </source>
</evidence>
<dbReference type="PANTHER" id="PTHR33321">
    <property type="match status" value="1"/>
</dbReference>
<dbReference type="AlphaFoldDB" id="A0A4V5UV45"/>
<feature type="signal peptide" evidence="1">
    <location>
        <begin position="1"/>
        <end position="23"/>
    </location>
</feature>